<comment type="similarity">
    <text evidence="1">Belongs to the peptidase C48 family.</text>
</comment>
<sequence>MADMGDLIIAQKAGDQEKVSTLLETMCKSMRKIFLLMLEVRWDRQELRYYDSLPERPAAIEDAIGVAEKARFLLHIVRDCLDQDLKIEKWTWVDEKRPTRQTNTYDCGPFACADMVSLAATGLPSTMTQGDMADWRTSMLQSLRALEPRATGKRRRSLELGPVIDLELSLDIS</sequence>
<name>A0A067LYV6_BOTB1</name>
<dbReference type="Pfam" id="PF02902">
    <property type="entry name" value="Peptidase_C48"/>
    <property type="match status" value="1"/>
</dbReference>
<keyword evidence="6" id="KW-1185">Reference proteome</keyword>
<dbReference type="Proteomes" id="UP000027195">
    <property type="component" value="Unassembled WGS sequence"/>
</dbReference>
<evidence type="ECO:0000259" key="4">
    <source>
        <dbReference type="Pfam" id="PF02902"/>
    </source>
</evidence>
<dbReference type="GO" id="GO:0019783">
    <property type="term" value="F:ubiquitin-like protein peptidase activity"/>
    <property type="evidence" value="ECO:0007669"/>
    <property type="project" value="UniProtKB-ARBA"/>
</dbReference>
<evidence type="ECO:0000313" key="6">
    <source>
        <dbReference type="Proteomes" id="UP000027195"/>
    </source>
</evidence>
<evidence type="ECO:0000313" key="5">
    <source>
        <dbReference type="EMBL" id="KDQ08429.1"/>
    </source>
</evidence>
<keyword evidence="3" id="KW-0378">Hydrolase</keyword>
<dbReference type="Gene3D" id="3.40.395.10">
    <property type="entry name" value="Adenoviral Proteinase, Chain A"/>
    <property type="match status" value="1"/>
</dbReference>
<gene>
    <name evidence="5" type="ORF">BOTBODRAFT_179918</name>
</gene>
<organism evidence="5 6">
    <name type="scientific">Botryobasidium botryosum (strain FD-172 SS1)</name>
    <dbReference type="NCBI Taxonomy" id="930990"/>
    <lineage>
        <taxon>Eukaryota</taxon>
        <taxon>Fungi</taxon>
        <taxon>Dikarya</taxon>
        <taxon>Basidiomycota</taxon>
        <taxon>Agaricomycotina</taxon>
        <taxon>Agaricomycetes</taxon>
        <taxon>Cantharellales</taxon>
        <taxon>Botryobasidiaceae</taxon>
        <taxon>Botryobasidium</taxon>
    </lineage>
</organism>
<dbReference type="STRING" id="930990.A0A067LYV6"/>
<evidence type="ECO:0000256" key="2">
    <source>
        <dbReference type="ARBA" id="ARBA00022670"/>
    </source>
</evidence>
<dbReference type="AlphaFoldDB" id="A0A067LYV6"/>
<dbReference type="InParanoid" id="A0A067LYV6"/>
<evidence type="ECO:0000256" key="1">
    <source>
        <dbReference type="ARBA" id="ARBA00005234"/>
    </source>
</evidence>
<dbReference type="InterPro" id="IPR038765">
    <property type="entry name" value="Papain-like_cys_pep_sf"/>
</dbReference>
<dbReference type="GO" id="GO:0006508">
    <property type="term" value="P:proteolysis"/>
    <property type="evidence" value="ECO:0007669"/>
    <property type="project" value="UniProtKB-KW"/>
</dbReference>
<accession>A0A067LYV6</accession>
<keyword evidence="2" id="KW-0645">Protease</keyword>
<dbReference type="OrthoDB" id="2976051at2759"/>
<dbReference type="HOGENOM" id="CLU_1440831_0_0_1"/>
<dbReference type="GO" id="GO:0008234">
    <property type="term" value="F:cysteine-type peptidase activity"/>
    <property type="evidence" value="ECO:0007669"/>
    <property type="project" value="InterPro"/>
</dbReference>
<protein>
    <recommendedName>
        <fullName evidence="4">Ubiquitin-like protease family profile domain-containing protein</fullName>
    </recommendedName>
</protein>
<dbReference type="SUPFAM" id="SSF54001">
    <property type="entry name" value="Cysteine proteinases"/>
    <property type="match status" value="1"/>
</dbReference>
<dbReference type="EMBL" id="KL198091">
    <property type="protein sequence ID" value="KDQ08429.1"/>
    <property type="molecule type" value="Genomic_DNA"/>
</dbReference>
<feature type="domain" description="Ubiquitin-like protease family profile" evidence="4">
    <location>
        <begin position="46"/>
        <end position="139"/>
    </location>
</feature>
<reference evidence="6" key="1">
    <citation type="journal article" date="2014" name="Proc. Natl. Acad. Sci. U.S.A.">
        <title>Extensive sampling of basidiomycete genomes demonstrates inadequacy of the white-rot/brown-rot paradigm for wood decay fungi.</title>
        <authorList>
            <person name="Riley R."/>
            <person name="Salamov A.A."/>
            <person name="Brown D.W."/>
            <person name="Nagy L.G."/>
            <person name="Floudas D."/>
            <person name="Held B.W."/>
            <person name="Levasseur A."/>
            <person name="Lombard V."/>
            <person name="Morin E."/>
            <person name="Otillar R."/>
            <person name="Lindquist E.A."/>
            <person name="Sun H."/>
            <person name="LaButti K.M."/>
            <person name="Schmutz J."/>
            <person name="Jabbour D."/>
            <person name="Luo H."/>
            <person name="Baker S.E."/>
            <person name="Pisabarro A.G."/>
            <person name="Walton J.D."/>
            <person name="Blanchette R.A."/>
            <person name="Henrissat B."/>
            <person name="Martin F."/>
            <person name="Cullen D."/>
            <person name="Hibbett D.S."/>
            <person name="Grigoriev I.V."/>
        </authorList>
    </citation>
    <scope>NUCLEOTIDE SEQUENCE [LARGE SCALE GENOMIC DNA]</scope>
    <source>
        <strain evidence="6">FD-172 SS1</strain>
    </source>
</reference>
<proteinExistence type="inferred from homology"/>
<evidence type="ECO:0000256" key="3">
    <source>
        <dbReference type="ARBA" id="ARBA00022801"/>
    </source>
</evidence>
<dbReference type="InterPro" id="IPR003653">
    <property type="entry name" value="Peptidase_C48_C"/>
</dbReference>